<dbReference type="EMBL" id="VSWC01000105">
    <property type="protein sequence ID" value="KAA1087029.1"/>
    <property type="molecule type" value="Genomic_DNA"/>
</dbReference>
<dbReference type="AlphaFoldDB" id="A0A5B0NGQ7"/>
<protein>
    <submittedName>
        <fullName evidence="1">Uncharacterized protein</fullName>
    </submittedName>
</protein>
<evidence type="ECO:0000313" key="2">
    <source>
        <dbReference type="Proteomes" id="UP000324748"/>
    </source>
</evidence>
<keyword evidence="2" id="KW-1185">Reference proteome</keyword>
<gene>
    <name evidence="1" type="ORF">PGT21_019974</name>
</gene>
<accession>A0A5B0NGQ7</accession>
<organism evidence="1 2">
    <name type="scientific">Puccinia graminis f. sp. tritici</name>
    <dbReference type="NCBI Taxonomy" id="56615"/>
    <lineage>
        <taxon>Eukaryota</taxon>
        <taxon>Fungi</taxon>
        <taxon>Dikarya</taxon>
        <taxon>Basidiomycota</taxon>
        <taxon>Pucciniomycotina</taxon>
        <taxon>Pucciniomycetes</taxon>
        <taxon>Pucciniales</taxon>
        <taxon>Pucciniaceae</taxon>
        <taxon>Puccinia</taxon>
    </lineage>
</organism>
<evidence type="ECO:0000313" key="1">
    <source>
        <dbReference type="EMBL" id="KAA1087029.1"/>
    </source>
</evidence>
<dbReference type="Proteomes" id="UP000324748">
    <property type="component" value="Unassembled WGS sequence"/>
</dbReference>
<reference evidence="1 2" key="1">
    <citation type="submission" date="2019-05" db="EMBL/GenBank/DDBJ databases">
        <title>Emergence of the Ug99 lineage of the wheat stem rust pathogen through somatic hybridization.</title>
        <authorList>
            <person name="Li F."/>
            <person name="Upadhyaya N.M."/>
            <person name="Sperschneider J."/>
            <person name="Matny O."/>
            <person name="Nguyen-Phuc H."/>
            <person name="Mago R."/>
            <person name="Raley C."/>
            <person name="Miller M.E."/>
            <person name="Silverstein K.A.T."/>
            <person name="Henningsen E."/>
            <person name="Hirsch C.D."/>
            <person name="Visser B."/>
            <person name="Pretorius Z.A."/>
            <person name="Steffenson B.J."/>
            <person name="Schwessinger B."/>
            <person name="Dodds P.N."/>
            <person name="Figueroa M."/>
        </authorList>
    </citation>
    <scope>NUCLEOTIDE SEQUENCE [LARGE SCALE GENOMIC DNA]</scope>
    <source>
        <strain evidence="1">21-0</strain>
    </source>
</reference>
<sequence>MNTGLDGQFWFAWPPSDSSSSTLKRSVHEILKFTVSGDSHQSPSFSSSRPAGTVINHHLCSDIPTQGRFFLKHQRNLRTHLIVIQTLDSSTSSLR</sequence>
<name>A0A5B0NGQ7_PUCGR</name>
<comment type="caution">
    <text evidence="1">The sequence shown here is derived from an EMBL/GenBank/DDBJ whole genome shotgun (WGS) entry which is preliminary data.</text>
</comment>
<proteinExistence type="predicted"/>